<reference evidence="2" key="1">
    <citation type="submission" date="2022-11" db="EMBL/GenBank/DDBJ databases">
        <authorList>
            <person name="Scott C."/>
            <person name="Bruce N."/>
        </authorList>
    </citation>
    <scope>NUCLEOTIDE SEQUENCE</scope>
</reference>
<name>A0A9P1MDF5_9PEZI</name>
<organism evidence="2 3">
    <name type="scientific">Parascedosporium putredinis</name>
    <dbReference type="NCBI Taxonomy" id="1442378"/>
    <lineage>
        <taxon>Eukaryota</taxon>
        <taxon>Fungi</taxon>
        <taxon>Dikarya</taxon>
        <taxon>Ascomycota</taxon>
        <taxon>Pezizomycotina</taxon>
        <taxon>Sordariomycetes</taxon>
        <taxon>Hypocreomycetidae</taxon>
        <taxon>Microascales</taxon>
        <taxon>Microascaceae</taxon>
        <taxon>Parascedosporium</taxon>
    </lineage>
</organism>
<keyword evidence="3" id="KW-1185">Reference proteome</keyword>
<sequence length="190" mass="20757">MKFTQILAAAAISTHTALAVPDVVAKPLFPGSCTGFPTWQNVRGSDLTGAFELVVDQTGDDGVDGLPTRSDDIKWGNETIKMIHADLRKSRMFARPRYACTNGAVSHAVLQFAPGYDVEVYSHTVDGVEQPGKFIGALNQTTWGFAYVQPTECGKMPYYEAMLQGLPVDPDTEHKAAWPPEFFGFIRAQS</sequence>
<dbReference type="EMBL" id="CALLCH030000018">
    <property type="protein sequence ID" value="CAI4218830.1"/>
    <property type="molecule type" value="Genomic_DNA"/>
</dbReference>
<evidence type="ECO:0000313" key="2">
    <source>
        <dbReference type="EMBL" id="CAI4218830.1"/>
    </source>
</evidence>
<evidence type="ECO:0000256" key="1">
    <source>
        <dbReference type="SAM" id="SignalP"/>
    </source>
</evidence>
<feature type="signal peptide" evidence="1">
    <location>
        <begin position="1"/>
        <end position="19"/>
    </location>
</feature>
<evidence type="ECO:0000313" key="3">
    <source>
        <dbReference type="Proteomes" id="UP000838763"/>
    </source>
</evidence>
<gene>
    <name evidence="2" type="ORF">PPNO1_LOCUS8404</name>
</gene>
<dbReference type="OrthoDB" id="5241269at2759"/>
<dbReference type="Proteomes" id="UP000838763">
    <property type="component" value="Unassembled WGS sequence"/>
</dbReference>
<keyword evidence="1" id="KW-0732">Signal</keyword>
<feature type="chain" id="PRO_5040302457" evidence="1">
    <location>
        <begin position="20"/>
        <end position="190"/>
    </location>
</feature>
<protein>
    <submittedName>
        <fullName evidence="2">Uncharacterized protein</fullName>
    </submittedName>
</protein>
<proteinExistence type="predicted"/>
<accession>A0A9P1MDF5</accession>
<comment type="caution">
    <text evidence="2">The sequence shown here is derived from an EMBL/GenBank/DDBJ whole genome shotgun (WGS) entry which is preliminary data.</text>
</comment>
<dbReference type="AlphaFoldDB" id="A0A9P1MDF5"/>